<dbReference type="GO" id="GO:0005886">
    <property type="term" value="C:plasma membrane"/>
    <property type="evidence" value="ECO:0007669"/>
    <property type="project" value="UniProtKB-SubCell"/>
</dbReference>
<feature type="transmembrane region" description="Helical" evidence="7">
    <location>
        <begin position="153"/>
        <end position="175"/>
    </location>
</feature>
<evidence type="ECO:0000256" key="4">
    <source>
        <dbReference type="ARBA" id="ARBA00022692"/>
    </source>
</evidence>
<accession>A0A517R9K1</accession>
<keyword evidence="9" id="KW-1185">Reference proteome</keyword>
<evidence type="ECO:0000313" key="9">
    <source>
        <dbReference type="Proteomes" id="UP000317171"/>
    </source>
</evidence>
<evidence type="ECO:0000256" key="2">
    <source>
        <dbReference type="ARBA" id="ARBA00007430"/>
    </source>
</evidence>
<keyword evidence="3" id="KW-1003">Cell membrane</keyword>
<reference evidence="8 9" key="1">
    <citation type="submission" date="2019-02" db="EMBL/GenBank/DDBJ databases">
        <title>Deep-cultivation of Planctomycetes and their phenomic and genomic characterization uncovers novel biology.</title>
        <authorList>
            <person name="Wiegand S."/>
            <person name="Jogler M."/>
            <person name="Boedeker C."/>
            <person name="Pinto D."/>
            <person name="Vollmers J."/>
            <person name="Rivas-Marin E."/>
            <person name="Kohn T."/>
            <person name="Peeters S.H."/>
            <person name="Heuer A."/>
            <person name="Rast P."/>
            <person name="Oberbeckmann S."/>
            <person name="Bunk B."/>
            <person name="Jeske O."/>
            <person name="Meyerdierks A."/>
            <person name="Storesund J.E."/>
            <person name="Kallscheuer N."/>
            <person name="Luecker S."/>
            <person name="Lage O.M."/>
            <person name="Pohl T."/>
            <person name="Merkel B.J."/>
            <person name="Hornburger P."/>
            <person name="Mueller R.-W."/>
            <person name="Bruemmer F."/>
            <person name="Labrenz M."/>
            <person name="Spormann A.M."/>
            <person name="Op den Camp H."/>
            <person name="Overmann J."/>
            <person name="Amann R."/>
            <person name="Jetten M.S.M."/>
            <person name="Mascher T."/>
            <person name="Medema M.H."/>
            <person name="Devos D.P."/>
            <person name="Kaster A.-K."/>
            <person name="Ovreas L."/>
            <person name="Rohde M."/>
            <person name="Galperin M.Y."/>
            <person name="Jogler C."/>
        </authorList>
    </citation>
    <scope>NUCLEOTIDE SEQUENCE [LARGE SCALE GENOMIC DNA]</scope>
    <source>
        <strain evidence="8 9">Pan241w</strain>
    </source>
</reference>
<feature type="transmembrane region" description="Helical" evidence="7">
    <location>
        <begin position="119"/>
        <end position="141"/>
    </location>
</feature>
<feature type="transmembrane region" description="Helical" evidence="7">
    <location>
        <begin position="418"/>
        <end position="438"/>
    </location>
</feature>
<keyword evidence="5 7" id="KW-1133">Transmembrane helix</keyword>
<gene>
    <name evidence="8" type="ORF">Pan241w_06230</name>
</gene>
<evidence type="ECO:0000256" key="1">
    <source>
        <dbReference type="ARBA" id="ARBA00004651"/>
    </source>
</evidence>
<feature type="transmembrane region" description="Helical" evidence="7">
    <location>
        <begin position="60"/>
        <end position="86"/>
    </location>
</feature>
<evidence type="ECO:0000313" key="8">
    <source>
        <dbReference type="EMBL" id="QDT40566.1"/>
    </source>
</evidence>
<protein>
    <recommendedName>
        <fullName evidence="10">Polysaccharide biosynthesis protein</fullName>
    </recommendedName>
</protein>
<dbReference type="AlphaFoldDB" id="A0A517R9K1"/>
<proteinExistence type="inferred from homology"/>
<feature type="transmembrane region" description="Helical" evidence="7">
    <location>
        <begin position="388"/>
        <end position="411"/>
    </location>
</feature>
<keyword evidence="6 7" id="KW-0472">Membrane</keyword>
<sequence>MTEQREPQPPRRSWPRRMLNRMEVNRAVFYALVNRGWQFLSGPVTLLLIVAFFSSETQGYYYNFGALIALQTFVEMGMQVVTLYLASHEWAQLEIDERGYLTGDVSALSRLRSLAALVVKWYSIAGTLFVAAIGTAGYFFLASQPASDVIWRAPWFCVVALTALSLMAAPCVALLEGCNQVSVTNRYRALQGIMGTLVVWLCISSGAGLWTCVAISAVRLFWELWLILVHYRRFFASLWKPVSGPQVSWSEEVWPLHWKLAIQAMAAYFTSSFVIPLMFNYQGAEVSGQLGMTWTSLMTLQMAAYAWMLTRAPLFGTLVSQNDIKELNRVFRRLFQVSTTVLLTGGAIFCLVVWMLQAIQGVEMPAAWKALEPVWNLIQKVQGRILPLYPTVLLTLAIFPIHIAQCVMAYIRPFKQEPFLILNTACQLMTGLLVWYLGKTYGPVGAGWGFLLVGYFLSVPGFLWILKRFVTQRKSLVVRD</sequence>
<dbReference type="OrthoDB" id="8562875at2"/>
<evidence type="ECO:0000256" key="5">
    <source>
        <dbReference type="ARBA" id="ARBA00022989"/>
    </source>
</evidence>
<dbReference type="Proteomes" id="UP000317171">
    <property type="component" value="Chromosome"/>
</dbReference>
<evidence type="ECO:0008006" key="10">
    <source>
        <dbReference type="Google" id="ProtNLM"/>
    </source>
</evidence>
<evidence type="ECO:0000256" key="7">
    <source>
        <dbReference type="SAM" id="Phobius"/>
    </source>
</evidence>
<dbReference type="PANTHER" id="PTHR30250:SF10">
    <property type="entry name" value="LIPOPOLYSACCHARIDE BIOSYNTHESIS PROTEIN WZXC"/>
    <property type="match status" value="1"/>
</dbReference>
<dbReference type="InterPro" id="IPR050833">
    <property type="entry name" value="Poly_Biosynth_Transport"/>
</dbReference>
<comment type="similarity">
    <text evidence="2">Belongs to the polysaccharide synthase family.</text>
</comment>
<dbReference type="KEGG" id="gaz:Pan241w_06230"/>
<keyword evidence="4 7" id="KW-0812">Transmembrane</keyword>
<feature type="transmembrane region" description="Helical" evidence="7">
    <location>
        <begin position="444"/>
        <end position="466"/>
    </location>
</feature>
<dbReference type="EMBL" id="CP036269">
    <property type="protein sequence ID" value="QDT40566.1"/>
    <property type="molecule type" value="Genomic_DNA"/>
</dbReference>
<feature type="transmembrane region" description="Helical" evidence="7">
    <location>
        <begin position="187"/>
        <end position="207"/>
    </location>
</feature>
<feature type="transmembrane region" description="Helical" evidence="7">
    <location>
        <begin position="334"/>
        <end position="356"/>
    </location>
</feature>
<comment type="subcellular location">
    <subcellularLocation>
        <location evidence="1">Cell membrane</location>
        <topology evidence="1">Multi-pass membrane protein</topology>
    </subcellularLocation>
</comment>
<dbReference type="RefSeq" id="WP_145210740.1">
    <property type="nucleotide sequence ID" value="NZ_CP036269.1"/>
</dbReference>
<feature type="transmembrane region" description="Helical" evidence="7">
    <location>
        <begin position="27"/>
        <end position="54"/>
    </location>
</feature>
<dbReference type="PANTHER" id="PTHR30250">
    <property type="entry name" value="PST FAMILY PREDICTED COLANIC ACID TRANSPORTER"/>
    <property type="match status" value="1"/>
</dbReference>
<name>A0A517R9K1_9PLAN</name>
<evidence type="ECO:0000256" key="3">
    <source>
        <dbReference type="ARBA" id="ARBA00022475"/>
    </source>
</evidence>
<organism evidence="8 9">
    <name type="scientific">Gimesia alba</name>
    <dbReference type="NCBI Taxonomy" id="2527973"/>
    <lineage>
        <taxon>Bacteria</taxon>
        <taxon>Pseudomonadati</taxon>
        <taxon>Planctomycetota</taxon>
        <taxon>Planctomycetia</taxon>
        <taxon>Planctomycetales</taxon>
        <taxon>Planctomycetaceae</taxon>
        <taxon>Gimesia</taxon>
    </lineage>
</organism>
<feature type="transmembrane region" description="Helical" evidence="7">
    <location>
        <begin position="260"/>
        <end position="279"/>
    </location>
</feature>
<evidence type="ECO:0000256" key="6">
    <source>
        <dbReference type="ARBA" id="ARBA00023136"/>
    </source>
</evidence>